<evidence type="ECO:0000259" key="8">
    <source>
        <dbReference type="Pfam" id="PF08281"/>
    </source>
</evidence>
<dbReference type="InterPro" id="IPR013324">
    <property type="entry name" value="RNA_pol_sigma_r3/r4-like"/>
</dbReference>
<dbReference type="InterPro" id="IPR013325">
    <property type="entry name" value="RNA_pol_sigma_r2"/>
</dbReference>
<name>A0A918BUD0_9ACTN</name>
<evidence type="ECO:0000256" key="1">
    <source>
        <dbReference type="ARBA" id="ARBA00010641"/>
    </source>
</evidence>
<accession>A0A918BUD0</accession>
<dbReference type="AlphaFoldDB" id="A0A918BUD0"/>
<protein>
    <recommendedName>
        <fullName evidence="11">RNA polymerase sigma70 factor</fullName>
    </recommendedName>
</protein>
<dbReference type="GO" id="GO:0006352">
    <property type="term" value="P:DNA-templated transcription initiation"/>
    <property type="evidence" value="ECO:0007669"/>
    <property type="project" value="InterPro"/>
</dbReference>
<dbReference type="SUPFAM" id="SSF88946">
    <property type="entry name" value="Sigma2 domain of RNA polymerase sigma factors"/>
    <property type="match status" value="1"/>
</dbReference>
<feature type="region of interest" description="Disordered" evidence="6">
    <location>
        <begin position="220"/>
        <end position="257"/>
    </location>
</feature>
<evidence type="ECO:0000313" key="9">
    <source>
        <dbReference type="EMBL" id="GGQ91685.1"/>
    </source>
</evidence>
<dbReference type="Gene3D" id="1.10.1740.10">
    <property type="match status" value="1"/>
</dbReference>
<feature type="domain" description="RNA polymerase sigma factor 70 region 4 type 2" evidence="8">
    <location>
        <begin position="136"/>
        <end position="185"/>
    </location>
</feature>
<dbReference type="InterPro" id="IPR036388">
    <property type="entry name" value="WH-like_DNA-bd_sf"/>
</dbReference>
<keyword evidence="3" id="KW-0731">Sigma factor</keyword>
<evidence type="ECO:0000259" key="7">
    <source>
        <dbReference type="Pfam" id="PF04542"/>
    </source>
</evidence>
<feature type="domain" description="RNA polymerase sigma-70 region 2" evidence="7">
    <location>
        <begin position="35"/>
        <end position="100"/>
    </location>
</feature>
<dbReference type="Pfam" id="PF04542">
    <property type="entry name" value="Sigma70_r2"/>
    <property type="match status" value="1"/>
</dbReference>
<sequence>MNGPPGRPADDDTYVADDASVIADSLARPELFGELYQRHAADIHRYAARRLGDNAAEDVTAETFLTAFRTRKRYDLTRPNARPWLYGIAANLIGKQRRTEVRALKALARTGHDPVAESWTDRSDSRVTAQAAHGPLAGALAGLSSGDRHVLLLVAWADLGYQEVAEALSIPVGTVRSRLNRARRKVRHALGGVDPTFVTADYPEVIRNWLRQRWTRWRRSGDCAPTPPCPTTPGSPLPGNGCWTRSPRRGAGTPGGS</sequence>
<evidence type="ECO:0000313" key="10">
    <source>
        <dbReference type="Proteomes" id="UP000658320"/>
    </source>
</evidence>
<evidence type="ECO:0000256" key="6">
    <source>
        <dbReference type="SAM" id="MobiDB-lite"/>
    </source>
</evidence>
<dbReference type="InterPro" id="IPR007627">
    <property type="entry name" value="RNA_pol_sigma70_r2"/>
</dbReference>
<dbReference type="InterPro" id="IPR013249">
    <property type="entry name" value="RNA_pol_sigma70_r4_t2"/>
</dbReference>
<reference evidence="9" key="1">
    <citation type="journal article" date="2014" name="Int. J. Syst. Evol. Microbiol.">
        <title>Complete genome sequence of Corynebacterium casei LMG S-19264T (=DSM 44701T), isolated from a smear-ripened cheese.</title>
        <authorList>
            <consortium name="US DOE Joint Genome Institute (JGI-PGF)"/>
            <person name="Walter F."/>
            <person name="Albersmeier A."/>
            <person name="Kalinowski J."/>
            <person name="Ruckert C."/>
        </authorList>
    </citation>
    <scope>NUCLEOTIDE SEQUENCE</scope>
    <source>
        <strain evidence="9">JCM 4346</strain>
    </source>
</reference>
<evidence type="ECO:0000256" key="4">
    <source>
        <dbReference type="ARBA" id="ARBA00023125"/>
    </source>
</evidence>
<dbReference type="PANTHER" id="PTHR43133">
    <property type="entry name" value="RNA POLYMERASE ECF-TYPE SIGMA FACTO"/>
    <property type="match status" value="1"/>
</dbReference>
<dbReference type="GO" id="GO:0016987">
    <property type="term" value="F:sigma factor activity"/>
    <property type="evidence" value="ECO:0007669"/>
    <property type="project" value="UniProtKB-KW"/>
</dbReference>
<keyword evidence="2" id="KW-0805">Transcription regulation</keyword>
<dbReference type="EMBL" id="BMSX01000001">
    <property type="protein sequence ID" value="GGQ91685.1"/>
    <property type="molecule type" value="Genomic_DNA"/>
</dbReference>
<organism evidence="9 10">
    <name type="scientific">Streptomyces aurantiogriseus</name>
    <dbReference type="NCBI Taxonomy" id="66870"/>
    <lineage>
        <taxon>Bacteria</taxon>
        <taxon>Bacillati</taxon>
        <taxon>Actinomycetota</taxon>
        <taxon>Actinomycetes</taxon>
        <taxon>Kitasatosporales</taxon>
        <taxon>Streptomycetaceae</taxon>
        <taxon>Streptomyces</taxon>
    </lineage>
</organism>
<dbReference type="SUPFAM" id="SSF88659">
    <property type="entry name" value="Sigma3 and sigma4 domains of RNA polymerase sigma factors"/>
    <property type="match status" value="1"/>
</dbReference>
<evidence type="ECO:0000256" key="2">
    <source>
        <dbReference type="ARBA" id="ARBA00023015"/>
    </source>
</evidence>
<gene>
    <name evidence="9" type="ORF">GCM10010251_02760</name>
</gene>
<dbReference type="GO" id="GO:0003677">
    <property type="term" value="F:DNA binding"/>
    <property type="evidence" value="ECO:0007669"/>
    <property type="project" value="UniProtKB-KW"/>
</dbReference>
<comment type="caution">
    <text evidence="9">The sequence shown here is derived from an EMBL/GenBank/DDBJ whole genome shotgun (WGS) entry which is preliminary data.</text>
</comment>
<dbReference type="InterPro" id="IPR039425">
    <property type="entry name" value="RNA_pol_sigma-70-like"/>
</dbReference>
<dbReference type="Pfam" id="PF08281">
    <property type="entry name" value="Sigma70_r4_2"/>
    <property type="match status" value="1"/>
</dbReference>
<evidence type="ECO:0008006" key="11">
    <source>
        <dbReference type="Google" id="ProtNLM"/>
    </source>
</evidence>
<keyword evidence="5" id="KW-0804">Transcription</keyword>
<dbReference type="Gene3D" id="1.10.10.10">
    <property type="entry name" value="Winged helix-like DNA-binding domain superfamily/Winged helix DNA-binding domain"/>
    <property type="match status" value="1"/>
</dbReference>
<keyword evidence="4" id="KW-0238">DNA-binding</keyword>
<proteinExistence type="inferred from homology"/>
<evidence type="ECO:0000256" key="5">
    <source>
        <dbReference type="ARBA" id="ARBA00023163"/>
    </source>
</evidence>
<keyword evidence="10" id="KW-1185">Reference proteome</keyword>
<reference evidence="9" key="2">
    <citation type="submission" date="2020-09" db="EMBL/GenBank/DDBJ databases">
        <authorList>
            <person name="Sun Q."/>
            <person name="Ohkuma M."/>
        </authorList>
    </citation>
    <scope>NUCLEOTIDE SEQUENCE</scope>
    <source>
        <strain evidence="9">JCM 4346</strain>
    </source>
</reference>
<dbReference type="PANTHER" id="PTHR43133:SF8">
    <property type="entry name" value="RNA POLYMERASE SIGMA FACTOR HI_1459-RELATED"/>
    <property type="match status" value="1"/>
</dbReference>
<dbReference type="NCBIfam" id="TIGR02937">
    <property type="entry name" value="sigma70-ECF"/>
    <property type="match status" value="1"/>
</dbReference>
<comment type="similarity">
    <text evidence="1">Belongs to the sigma-70 factor family. ECF subfamily.</text>
</comment>
<feature type="compositionally biased region" description="Pro residues" evidence="6">
    <location>
        <begin position="225"/>
        <end position="236"/>
    </location>
</feature>
<dbReference type="Proteomes" id="UP000658320">
    <property type="component" value="Unassembled WGS sequence"/>
</dbReference>
<evidence type="ECO:0000256" key="3">
    <source>
        <dbReference type="ARBA" id="ARBA00023082"/>
    </source>
</evidence>
<dbReference type="InterPro" id="IPR014284">
    <property type="entry name" value="RNA_pol_sigma-70_dom"/>
</dbReference>
<dbReference type="CDD" id="cd06171">
    <property type="entry name" value="Sigma70_r4"/>
    <property type="match status" value="1"/>
</dbReference>